<dbReference type="RefSeq" id="WP_187563253.1">
    <property type="nucleotide sequence ID" value="NZ_JACGWS010000010.1"/>
</dbReference>
<dbReference type="Proteomes" id="UP000619238">
    <property type="component" value="Unassembled WGS sequence"/>
</dbReference>
<gene>
    <name evidence="1" type="ORF">H2O64_16150</name>
</gene>
<evidence type="ECO:0000313" key="2">
    <source>
        <dbReference type="Proteomes" id="UP000619238"/>
    </source>
</evidence>
<comment type="caution">
    <text evidence="1">The sequence shown here is derived from an EMBL/GenBank/DDBJ whole genome shotgun (WGS) entry which is preliminary data.</text>
</comment>
<dbReference type="EMBL" id="JACGWS010000010">
    <property type="protein sequence ID" value="MBC8756210.1"/>
    <property type="molecule type" value="Genomic_DNA"/>
</dbReference>
<reference evidence="1 2" key="1">
    <citation type="submission" date="2020-07" db="EMBL/GenBank/DDBJ databases">
        <title>Description of Kordia aestuariivivens sp. nov., isolated from a tidal flat.</title>
        <authorList>
            <person name="Park S."/>
            <person name="Yoon J.-H."/>
        </authorList>
    </citation>
    <scope>NUCLEOTIDE SEQUENCE [LARGE SCALE GENOMIC DNA]</scope>
    <source>
        <strain evidence="1 2">YSTF-M3</strain>
    </source>
</reference>
<proteinExistence type="predicted"/>
<evidence type="ECO:0008006" key="3">
    <source>
        <dbReference type="Google" id="ProtNLM"/>
    </source>
</evidence>
<sequence>MKKKNLKLLSFNKESISTLQFTDQIKGGSGGCQPSDIIPLCPRPDDTSANGCETVPTYETMTCANWSCACNK</sequence>
<protein>
    <recommendedName>
        <fullName evidence="3">Bacteriocin</fullName>
    </recommendedName>
</protein>
<evidence type="ECO:0000313" key="1">
    <source>
        <dbReference type="EMBL" id="MBC8756210.1"/>
    </source>
</evidence>
<keyword evidence="2" id="KW-1185">Reference proteome</keyword>
<name>A0ABR7QCA3_9FLAO</name>
<accession>A0ABR7QCA3</accession>
<organism evidence="1 2">
    <name type="scientific">Kordia aestuariivivens</name>
    <dbReference type="NCBI Taxonomy" id="2759037"/>
    <lineage>
        <taxon>Bacteria</taxon>
        <taxon>Pseudomonadati</taxon>
        <taxon>Bacteroidota</taxon>
        <taxon>Flavobacteriia</taxon>
        <taxon>Flavobacteriales</taxon>
        <taxon>Flavobacteriaceae</taxon>
        <taxon>Kordia</taxon>
    </lineage>
</organism>